<feature type="domain" description="Oxidoreductase molybdopterin-binding" evidence="1">
    <location>
        <begin position="76"/>
        <end position="152"/>
    </location>
</feature>
<accession>A0A060NQZ7</accession>
<evidence type="ECO:0000259" key="1">
    <source>
        <dbReference type="Pfam" id="PF00174"/>
    </source>
</evidence>
<dbReference type="Proteomes" id="UP000066014">
    <property type="component" value="Chromosome"/>
</dbReference>
<dbReference type="HOGENOM" id="CLU_110165_2_1_4"/>
<organism evidence="2 3">
    <name type="scientific">Serpentinimonas maccroryi</name>
    <dbReference type="NCBI Taxonomy" id="1458426"/>
    <lineage>
        <taxon>Bacteria</taxon>
        <taxon>Pseudomonadati</taxon>
        <taxon>Pseudomonadota</taxon>
        <taxon>Betaproteobacteria</taxon>
        <taxon>Burkholderiales</taxon>
        <taxon>Comamonadaceae</taxon>
        <taxon>Serpentinimonas</taxon>
    </lineage>
</organism>
<evidence type="ECO:0000313" key="2">
    <source>
        <dbReference type="EMBL" id="BAO84197.1"/>
    </source>
</evidence>
<proteinExistence type="predicted"/>
<dbReference type="SUPFAM" id="SSF56524">
    <property type="entry name" value="Oxidoreductase molybdopterin-binding domain"/>
    <property type="match status" value="1"/>
</dbReference>
<dbReference type="Pfam" id="PF00174">
    <property type="entry name" value="Oxidored_molyb"/>
    <property type="match status" value="1"/>
</dbReference>
<gene>
    <name evidence="2" type="ORF">SMCB_1969</name>
</gene>
<dbReference type="KEGG" id="cbab:SMCB_1969"/>
<reference evidence="2 3" key="1">
    <citation type="journal article" date="2014" name="Nat. Commun.">
        <title>Physiological and genomic features of highly alkaliphilic hydrogen-utilizing Betaproteobacteria from a continental serpentinizing site.</title>
        <authorList>
            <person name="Suzuki S."/>
            <person name="Kuenen J.G."/>
            <person name="Schipper K."/>
            <person name="van der Velde S."/>
            <person name="Ishii S."/>
            <person name="Wu A."/>
            <person name="Sorokin D.Y."/>
            <person name="Tenney A."/>
            <person name="Meng X.Y."/>
            <person name="Morrill P.L."/>
            <person name="Kamagata Y."/>
            <person name="Muyzer G."/>
            <person name="Nealson K.H."/>
        </authorList>
    </citation>
    <scope>NUCLEOTIDE SEQUENCE [LARGE SCALE GENOMIC DNA]</scope>
    <source>
        <strain evidence="2 3">B1</strain>
    </source>
</reference>
<dbReference type="EMBL" id="AP014569">
    <property type="protein sequence ID" value="BAO84197.1"/>
    <property type="molecule type" value="Genomic_DNA"/>
</dbReference>
<dbReference type="InterPro" id="IPR000572">
    <property type="entry name" value="OxRdtase_Mopterin-bd_dom"/>
</dbReference>
<evidence type="ECO:0000313" key="3">
    <source>
        <dbReference type="Proteomes" id="UP000066014"/>
    </source>
</evidence>
<dbReference type="STRING" id="1458426.SMCB_1969"/>
<dbReference type="InterPro" id="IPR036374">
    <property type="entry name" value="OxRdtase_Mopterin-bd_sf"/>
</dbReference>
<keyword evidence="3" id="KW-1185">Reference proteome</keyword>
<name>A0A060NQZ7_9BURK</name>
<dbReference type="Gene3D" id="3.90.420.10">
    <property type="entry name" value="Oxidoreductase, molybdopterin-binding domain"/>
    <property type="match status" value="1"/>
</dbReference>
<dbReference type="AlphaFoldDB" id="A0A060NQZ7"/>
<dbReference type="OrthoDB" id="9798763at2"/>
<sequence>MKVFITYCFRVCAGLGLAGFGLGLLAAAALPAQALERPRERVVLTITGQIGATNQGSAAVFDMAMLEALPQHRFATRTPWEQGVVRFSGPLLRDVLALVQARGQRLHATALNDYRITIPIHDARDFDVIIATRMNEQPMPVRTRGPLFVIYPFDSDPRLQNARFYERSIWQLRSIEVIE</sequence>
<dbReference type="RefSeq" id="WP_082027348.1">
    <property type="nucleotide sequence ID" value="NZ_AP014569.1"/>
</dbReference>
<protein>
    <submittedName>
        <fullName evidence="2">Uncharacterized protein conserved in bacteria</fullName>
    </submittedName>
</protein>